<reference evidence="16 17" key="1">
    <citation type="submission" date="2006-07" db="EMBL/GenBank/DDBJ databases">
        <title>Annotation of the draft genome assembly of Chlorobium ferroxidans DSM 13031.</title>
        <authorList>
            <consortium name="US DOE Joint Genome Institute (JGI-ORNL)"/>
            <person name="Larimer F."/>
            <person name="Land M."/>
            <person name="Hauser L."/>
        </authorList>
    </citation>
    <scope>NUCLEOTIDE SEQUENCE [LARGE SCALE GENOMIC DNA]</scope>
    <source>
        <strain evidence="16 17">DSM 13031</strain>
    </source>
</reference>
<feature type="active site" description="S-methylcysteine intermediate" evidence="14">
    <location>
        <position position="350"/>
    </location>
</feature>
<dbReference type="PANTHER" id="PTHR30544:SF5">
    <property type="entry name" value="RADICAL SAM CORE DOMAIN-CONTAINING PROTEIN"/>
    <property type="match status" value="1"/>
</dbReference>
<keyword evidence="12 14" id="KW-0411">Iron-sulfur</keyword>
<keyword evidence="4 14" id="KW-0963">Cytoplasm</keyword>
<feature type="active site" description="Proton acceptor" evidence="14">
    <location>
        <position position="102"/>
    </location>
</feature>
<dbReference type="GO" id="GO:0000049">
    <property type="term" value="F:tRNA binding"/>
    <property type="evidence" value="ECO:0007669"/>
    <property type="project" value="UniProtKB-UniRule"/>
</dbReference>
<evidence type="ECO:0000256" key="6">
    <source>
        <dbReference type="ARBA" id="ARBA00022603"/>
    </source>
</evidence>
<evidence type="ECO:0000313" key="17">
    <source>
        <dbReference type="Proteomes" id="UP000004162"/>
    </source>
</evidence>
<keyword evidence="9 14" id="KW-0819">tRNA processing</keyword>
<feature type="domain" description="Radical SAM core" evidence="15">
    <location>
        <begin position="108"/>
        <end position="345"/>
    </location>
</feature>
<dbReference type="GO" id="GO:0002935">
    <property type="term" value="F:tRNA (adenine(37)-C2)-methyltransferase activity"/>
    <property type="evidence" value="ECO:0007669"/>
    <property type="project" value="UniProtKB-UniRule"/>
</dbReference>
<protein>
    <recommendedName>
        <fullName evidence="14">Probable dual-specificity RNA methyltransferase RlmN</fullName>
        <ecNumber evidence="14">2.1.1.192</ecNumber>
    </recommendedName>
    <alternativeName>
        <fullName evidence="14">23S rRNA (adenine(2503)-C(2))-methyltransferase</fullName>
    </alternativeName>
    <alternativeName>
        <fullName evidence="14">23S rRNA m2A2503 methyltransferase</fullName>
    </alternativeName>
    <alternativeName>
        <fullName evidence="14">Ribosomal RNA large subunit methyltransferase N</fullName>
    </alternativeName>
    <alternativeName>
        <fullName evidence="14">tRNA (adenine(37)-C(2))-methyltransferase</fullName>
    </alternativeName>
    <alternativeName>
        <fullName evidence="14">tRNA m2A37 methyltransferase</fullName>
    </alternativeName>
</protein>
<comment type="caution">
    <text evidence="14">Lacks conserved residue(s) required for the propagation of feature annotation.</text>
</comment>
<comment type="subcellular location">
    <subcellularLocation>
        <location evidence="1 14">Cytoplasm</location>
    </subcellularLocation>
</comment>
<feature type="binding site" evidence="14">
    <location>
        <position position="129"/>
    </location>
    <ligand>
        <name>[4Fe-4S] cluster</name>
        <dbReference type="ChEBI" id="CHEBI:49883"/>
        <note>4Fe-4S-S-AdoMet</note>
    </ligand>
</feature>
<dbReference type="InterPro" id="IPR004383">
    <property type="entry name" value="rRNA_lsu_MTrfase_RlmN/Cfr"/>
</dbReference>
<evidence type="ECO:0000256" key="9">
    <source>
        <dbReference type="ARBA" id="ARBA00022694"/>
    </source>
</evidence>
<dbReference type="PIRSF" id="PIRSF006004">
    <property type="entry name" value="CHP00048"/>
    <property type="match status" value="1"/>
</dbReference>
<evidence type="ECO:0000256" key="11">
    <source>
        <dbReference type="ARBA" id="ARBA00023004"/>
    </source>
</evidence>
<dbReference type="InterPro" id="IPR040072">
    <property type="entry name" value="Methyltransferase_A"/>
</dbReference>
<dbReference type="EC" id="2.1.1.192" evidence="14"/>
<comment type="miscellaneous">
    <text evidence="14">Reaction proceeds by a ping-pong mechanism involving intermediate methylation of a conserved cysteine residue.</text>
</comment>
<dbReference type="InterPro" id="IPR058240">
    <property type="entry name" value="rSAM_sf"/>
</dbReference>
<accession>Q0YT21</accession>
<dbReference type="GO" id="GO:0046872">
    <property type="term" value="F:metal ion binding"/>
    <property type="evidence" value="ECO:0007669"/>
    <property type="project" value="UniProtKB-KW"/>
</dbReference>
<dbReference type="RefSeq" id="WP_006365870.1">
    <property type="nucleotide sequence ID" value="NZ_AASE01000004.1"/>
</dbReference>
<keyword evidence="13 14" id="KW-1015">Disulfide bond</keyword>
<comment type="similarity">
    <text evidence="2 14">Belongs to the radical SAM superfamily. RlmN family.</text>
</comment>
<dbReference type="GO" id="GO:0030488">
    <property type="term" value="P:tRNA methylation"/>
    <property type="evidence" value="ECO:0007669"/>
    <property type="project" value="UniProtKB-UniRule"/>
</dbReference>
<dbReference type="HAMAP" id="MF_01849">
    <property type="entry name" value="RNA_methyltr_RlmN"/>
    <property type="match status" value="1"/>
</dbReference>
<sequence>METMTTALPNIIDLSFPELQHAIASLDEPSFRAAQIHQWLFSHQAKSFEEMTTLSRTLRQKLAETFSISHLQLVDHLESTEESGDNLTEKILLKLPDNELIETVLIPAENRLTACLSSQAGCAFQCTFCATGKMGLHRNLTAGEIAGQVYALNAIVSMRKPDKKITNIVFMGMGEPLMNYDNILESIETLTTKNYNVTLSQKKITISTVGVIPQIRKLGASGLKTKLAVSLHAAEQQKRESLMPVAAKLYPLNELGKALAGYSSATAMPVTIVYMLQKGINDSLEDAKLLARFAHGFLCKINLIDYNSIINIRFKPVNSSSREVFQQYLIDSGLHVTVRKSYGTTINAACGQLATTGMAESQ</sequence>
<keyword evidence="8 14" id="KW-0949">S-adenosyl-L-methionine</keyword>
<dbReference type="Proteomes" id="UP000004162">
    <property type="component" value="Unassembled WGS sequence"/>
</dbReference>
<evidence type="ECO:0000256" key="2">
    <source>
        <dbReference type="ARBA" id="ARBA00007544"/>
    </source>
</evidence>
<dbReference type="AlphaFoldDB" id="Q0YT21"/>
<keyword evidence="7 14" id="KW-0808">Transferase</keyword>
<gene>
    <name evidence="14" type="primary">rlmN</name>
    <name evidence="16" type="ORF">CferDRAFT_1370</name>
</gene>
<evidence type="ECO:0000256" key="1">
    <source>
        <dbReference type="ARBA" id="ARBA00004496"/>
    </source>
</evidence>
<dbReference type="GO" id="GO:0005737">
    <property type="term" value="C:cytoplasm"/>
    <property type="evidence" value="ECO:0007669"/>
    <property type="project" value="UniProtKB-SubCell"/>
</dbReference>
<dbReference type="NCBIfam" id="TIGR00048">
    <property type="entry name" value="rRNA_mod_RlmN"/>
    <property type="match status" value="1"/>
</dbReference>
<comment type="catalytic activity">
    <reaction evidence="14">
        <text>adenosine(37) in tRNA + 2 reduced [2Fe-2S]-[ferredoxin] + 2 S-adenosyl-L-methionine = 2-methyladenosine(37) in tRNA + 5'-deoxyadenosine + L-methionine + 2 oxidized [2Fe-2S]-[ferredoxin] + S-adenosyl-L-homocysteine</text>
        <dbReference type="Rhea" id="RHEA:43332"/>
        <dbReference type="Rhea" id="RHEA-COMP:10000"/>
        <dbReference type="Rhea" id="RHEA-COMP:10001"/>
        <dbReference type="Rhea" id="RHEA-COMP:10162"/>
        <dbReference type="Rhea" id="RHEA-COMP:10485"/>
        <dbReference type="ChEBI" id="CHEBI:17319"/>
        <dbReference type="ChEBI" id="CHEBI:33737"/>
        <dbReference type="ChEBI" id="CHEBI:33738"/>
        <dbReference type="ChEBI" id="CHEBI:57844"/>
        <dbReference type="ChEBI" id="CHEBI:57856"/>
        <dbReference type="ChEBI" id="CHEBI:59789"/>
        <dbReference type="ChEBI" id="CHEBI:74411"/>
        <dbReference type="ChEBI" id="CHEBI:74497"/>
        <dbReference type="EC" id="2.1.1.192"/>
    </reaction>
</comment>
<feature type="binding site" evidence="14">
    <location>
        <position position="207"/>
    </location>
    <ligand>
        <name>S-adenosyl-L-methionine</name>
        <dbReference type="ChEBI" id="CHEBI:59789"/>
    </ligand>
</feature>
<dbReference type="Gene3D" id="1.10.150.530">
    <property type="match status" value="1"/>
</dbReference>
<comment type="catalytic activity">
    <reaction evidence="14">
        <text>adenosine(2503) in 23S rRNA + 2 reduced [2Fe-2S]-[ferredoxin] + 2 S-adenosyl-L-methionine = 2-methyladenosine(2503) in 23S rRNA + 5'-deoxyadenosine + L-methionine + 2 oxidized [2Fe-2S]-[ferredoxin] + S-adenosyl-L-homocysteine</text>
        <dbReference type="Rhea" id="RHEA:42916"/>
        <dbReference type="Rhea" id="RHEA-COMP:10000"/>
        <dbReference type="Rhea" id="RHEA-COMP:10001"/>
        <dbReference type="Rhea" id="RHEA-COMP:10152"/>
        <dbReference type="Rhea" id="RHEA-COMP:10282"/>
        <dbReference type="ChEBI" id="CHEBI:17319"/>
        <dbReference type="ChEBI" id="CHEBI:33737"/>
        <dbReference type="ChEBI" id="CHEBI:33738"/>
        <dbReference type="ChEBI" id="CHEBI:57844"/>
        <dbReference type="ChEBI" id="CHEBI:57856"/>
        <dbReference type="ChEBI" id="CHEBI:59789"/>
        <dbReference type="ChEBI" id="CHEBI:74411"/>
        <dbReference type="ChEBI" id="CHEBI:74497"/>
        <dbReference type="EC" id="2.1.1.192"/>
    </reaction>
</comment>
<dbReference type="SUPFAM" id="SSF102114">
    <property type="entry name" value="Radical SAM enzymes"/>
    <property type="match status" value="1"/>
</dbReference>
<dbReference type="Pfam" id="PF21016">
    <property type="entry name" value="RlmN_N"/>
    <property type="match status" value="1"/>
</dbReference>
<dbReference type="SFLD" id="SFLDG01062">
    <property type="entry name" value="methyltransferase_(Class_A)"/>
    <property type="match status" value="1"/>
</dbReference>
<evidence type="ECO:0000256" key="10">
    <source>
        <dbReference type="ARBA" id="ARBA00022723"/>
    </source>
</evidence>
<keyword evidence="6 14" id="KW-0489">Methyltransferase</keyword>
<dbReference type="PANTHER" id="PTHR30544">
    <property type="entry name" value="23S RRNA METHYLTRANSFERASE"/>
    <property type="match status" value="1"/>
</dbReference>
<evidence type="ECO:0000256" key="4">
    <source>
        <dbReference type="ARBA" id="ARBA00022490"/>
    </source>
</evidence>
<evidence type="ECO:0000256" key="12">
    <source>
        <dbReference type="ARBA" id="ARBA00023014"/>
    </source>
</evidence>
<dbReference type="PROSITE" id="PS51918">
    <property type="entry name" value="RADICAL_SAM"/>
    <property type="match status" value="1"/>
</dbReference>
<dbReference type="SFLD" id="SFLDF00275">
    <property type="entry name" value="adenosine_C2_methyltransferase"/>
    <property type="match status" value="1"/>
</dbReference>
<dbReference type="GO" id="GO:0019843">
    <property type="term" value="F:rRNA binding"/>
    <property type="evidence" value="ECO:0007669"/>
    <property type="project" value="UniProtKB-UniRule"/>
</dbReference>
<keyword evidence="3 14" id="KW-0004">4Fe-4S</keyword>
<name>Q0YT21_9CHLB</name>
<evidence type="ECO:0000256" key="3">
    <source>
        <dbReference type="ARBA" id="ARBA00022485"/>
    </source>
</evidence>
<keyword evidence="11 14" id="KW-0408">Iron</keyword>
<dbReference type="InterPro" id="IPR007197">
    <property type="entry name" value="rSAM"/>
</dbReference>
<dbReference type="InterPro" id="IPR048641">
    <property type="entry name" value="RlmN_N"/>
</dbReference>
<keyword evidence="5 14" id="KW-0698">rRNA processing</keyword>
<evidence type="ECO:0000256" key="13">
    <source>
        <dbReference type="ARBA" id="ARBA00023157"/>
    </source>
</evidence>
<dbReference type="GO" id="GO:0070475">
    <property type="term" value="P:rRNA base methylation"/>
    <property type="evidence" value="ECO:0007669"/>
    <property type="project" value="UniProtKB-UniRule"/>
</dbReference>
<organism evidence="16 17">
    <name type="scientific">Chlorobium ferrooxidans DSM 13031</name>
    <dbReference type="NCBI Taxonomy" id="377431"/>
    <lineage>
        <taxon>Bacteria</taxon>
        <taxon>Pseudomonadati</taxon>
        <taxon>Chlorobiota</taxon>
        <taxon>Chlorobiia</taxon>
        <taxon>Chlorobiales</taxon>
        <taxon>Chlorobiaceae</taxon>
        <taxon>Chlorobium/Pelodictyon group</taxon>
        <taxon>Chlorobium</taxon>
    </lineage>
</organism>
<dbReference type="InterPro" id="IPR027492">
    <property type="entry name" value="RNA_MTrfase_RlmN"/>
</dbReference>
<dbReference type="GO" id="GO:0070040">
    <property type="term" value="F:rRNA (adenine(2503)-C2-)-methyltransferase activity"/>
    <property type="evidence" value="ECO:0007669"/>
    <property type="project" value="UniProtKB-UniRule"/>
</dbReference>
<keyword evidence="10 14" id="KW-0479">Metal-binding</keyword>
<evidence type="ECO:0000313" key="16">
    <source>
        <dbReference type="EMBL" id="EAT59443.1"/>
    </source>
</evidence>
<feature type="binding site" evidence="14">
    <location>
        <position position="307"/>
    </location>
    <ligand>
        <name>S-adenosyl-L-methionine</name>
        <dbReference type="ChEBI" id="CHEBI:59789"/>
    </ligand>
</feature>
<dbReference type="Gene3D" id="3.20.20.70">
    <property type="entry name" value="Aldolase class I"/>
    <property type="match status" value="1"/>
</dbReference>
<feature type="binding site" evidence="14">
    <location>
        <begin position="230"/>
        <end position="232"/>
    </location>
    <ligand>
        <name>S-adenosyl-L-methionine</name>
        <dbReference type="ChEBI" id="CHEBI:59789"/>
    </ligand>
</feature>
<evidence type="ECO:0000259" key="15">
    <source>
        <dbReference type="PROSITE" id="PS51918"/>
    </source>
</evidence>
<keyword evidence="17" id="KW-1185">Reference proteome</keyword>
<comment type="function">
    <text evidence="14">Specifically methylates position 2 of adenine 2503 in 23S rRNA and position 2 of adenine 37 in tRNAs.</text>
</comment>
<dbReference type="SFLD" id="SFLDS00029">
    <property type="entry name" value="Radical_SAM"/>
    <property type="match status" value="1"/>
</dbReference>
<comment type="cofactor">
    <cofactor evidence="14">
        <name>[4Fe-4S] cluster</name>
        <dbReference type="ChEBI" id="CHEBI:49883"/>
    </cofactor>
    <text evidence="14">Binds 1 [4Fe-4S] cluster. The cluster is coordinated with 3 cysteines and an exchangeable S-adenosyl-L-methionine.</text>
</comment>
<reference evidence="16 17" key="2">
    <citation type="submission" date="2006-07" db="EMBL/GenBank/DDBJ databases">
        <title>Sequencing of the draft genome and assembly of Chlorobium ferroxidans DSM 13031.</title>
        <authorList>
            <consortium name="US DOE Joint Genome Institute (JGI-PGF)"/>
            <person name="Copeland A."/>
            <person name="Lucas S."/>
            <person name="Lapidus A."/>
            <person name="Barry K."/>
            <person name="Glavina del Rio T."/>
            <person name="Dalin E."/>
            <person name="Tice H."/>
            <person name="Bruce D."/>
            <person name="Pitluck S."/>
            <person name="Richardson P."/>
        </authorList>
    </citation>
    <scope>NUCLEOTIDE SEQUENCE [LARGE SCALE GENOMIC DNA]</scope>
    <source>
        <strain evidence="16 17">DSM 13031</strain>
    </source>
</reference>
<evidence type="ECO:0000256" key="5">
    <source>
        <dbReference type="ARBA" id="ARBA00022552"/>
    </source>
</evidence>
<evidence type="ECO:0000256" key="14">
    <source>
        <dbReference type="HAMAP-Rule" id="MF_01849"/>
    </source>
</evidence>
<dbReference type="InterPro" id="IPR013785">
    <property type="entry name" value="Aldolase_TIM"/>
</dbReference>
<feature type="binding site" evidence="14">
    <location>
        <position position="126"/>
    </location>
    <ligand>
        <name>[4Fe-4S] cluster</name>
        <dbReference type="ChEBI" id="CHEBI:49883"/>
        <note>4Fe-4S-S-AdoMet</note>
    </ligand>
</feature>
<dbReference type="CDD" id="cd01335">
    <property type="entry name" value="Radical_SAM"/>
    <property type="match status" value="1"/>
</dbReference>
<dbReference type="Pfam" id="PF04055">
    <property type="entry name" value="Radical_SAM"/>
    <property type="match status" value="1"/>
</dbReference>
<proteinExistence type="inferred from homology"/>
<dbReference type="GO" id="GO:0051539">
    <property type="term" value="F:4 iron, 4 sulfur cluster binding"/>
    <property type="evidence" value="ECO:0007669"/>
    <property type="project" value="UniProtKB-UniRule"/>
</dbReference>
<evidence type="ECO:0000256" key="7">
    <source>
        <dbReference type="ARBA" id="ARBA00022679"/>
    </source>
</evidence>
<feature type="binding site" evidence="14">
    <location>
        <begin position="174"/>
        <end position="175"/>
    </location>
    <ligand>
        <name>S-adenosyl-L-methionine</name>
        <dbReference type="ChEBI" id="CHEBI:59789"/>
    </ligand>
</feature>
<dbReference type="EMBL" id="AASE01000004">
    <property type="protein sequence ID" value="EAT59443.1"/>
    <property type="molecule type" value="Genomic_DNA"/>
</dbReference>
<comment type="caution">
    <text evidence="16">The sequence shown here is derived from an EMBL/GenBank/DDBJ whole genome shotgun (WGS) entry which is preliminary data.</text>
</comment>
<evidence type="ECO:0000256" key="8">
    <source>
        <dbReference type="ARBA" id="ARBA00022691"/>
    </source>
</evidence>
<feature type="binding site" evidence="14">
    <location>
        <position position="122"/>
    </location>
    <ligand>
        <name>[4Fe-4S] cluster</name>
        <dbReference type="ChEBI" id="CHEBI:49883"/>
        <note>4Fe-4S-S-AdoMet</note>
    </ligand>
</feature>